<dbReference type="PANTHER" id="PTHR21716:SF4">
    <property type="entry name" value="TRANSMEMBRANE PROTEIN 245"/>
    <property type="match status" value="1"/>
</dbReference>
<keyword evidence="8" id="KW-1185">Reference proteome</keyword>
<evidence type="ECO:0000256" key="1">
    <source>
        <dbReference type="ARBA" id="ARBA00004141"/>
    </source>
</evidence>
<keyword evidence="3 6" id="KW-0812">Transmembrane</keyword>
<feature type="transmembrane region" description="Helical" evidence="6">
    <location>
        <begin position="33"/>
        <end position="51"/>
    </location>
</feature>
<keyword evidence="5 6" id="KW-0472">Membrane</keyword>
<comment type="similarity">
    <text evidence="2">Belongs to the autoinducer-2 exporter (AI-2E) (TC 2.A.86) family.</text>
</comment>
<feature type="transmembrane region" description="Helical" evidence="6">
    <location>
        <begin position="247"/>
        <end position="269"/>
    </location>
</feature>
<evidence type="ECO:0000313" key="8">
    <source>
        <dbReference type="Proteomes" id="UP001589799"/>
    </source>
</evidence>
<keyword evidence="4 6" id="KW-1133">Transmembrane helix</keyword>
<dbReference type="RefSeq" id="WP_377697179.1">
    <property type="nucleotide sequence ID" value="NZ_JBHLWE010000005.1"/>
</dbReference>
<evidence type="ECO:0000256" key="3">
    <source>
        <dbReference type="ARBA" id="ARBA00022692"/>
    </source>
</evidence>
<sequence>MQRRTIEGISFVSTVVLVTLAFMWLLLPYYGALLWAIILAILFYPLHRRLLRYSGGRQNLAAALSLAACICLAVIPAAILLASLVREASSLYARIGTPGFHLASGLQHFSDLLPDFVIDGLAFLGMDDLSELQRRVTSVLGQMMRGIAAQAVVIGQSTAQFVVGLGIMLYVLFFLFRDGPRIAAVLRRASPLSDSHTRRIFERFASAVKATVKGNLTIALVQGTIGGVTFWLLGIGAALLWGALMTFLSLLPAVGAALVWVPVAVYLLMTGAYGRGILLLAVGVLVISTIDNLLRPQLVGKDLRLPDYLILVSTVGGLALFGMNGFVIGPLIAALFVAVWLLFVDEQN</sequence>
<evidence type="ECO:0000313" key="7">
    <source>
        <dbReference type="EMBL" id="MFC0339504.1"/>
    </source>
</evidence>
<evidence type="ECO:0000256" key="6">
    <source>
        <dbReference type="SAM" id="Phobius"/>
    </source>
</evidence>
<comment type="caution">
    <text evidence="7">The sequence shown here is derived from an EMBL/GenBank/DDBJ whole genome shotgun (WGS) entry which is preliminary data.</text>
</comment>
<feature type="transmembrane region" description="Helical" evidence="6">
    <location>
        <begin position="147"/>
        <end position="176"/>
    </location>
</feature>
<evidence type="ECO:0000256" key="4">
    <source>
        <dbReference type="ARBA" id="ARBA00022989"/>
    </source>
</evidence>
<dbReference type="InterPro" id="IPR002549">
    <property type="entry name" value="AI-2E-like"/>
</dbReference>
<feature type="transmembrane region" description="Helical" evidence="6">
    <location>
        <begin position="63"/>
        <end position="85"/>
    </location>
</feature>
<feature type="transmembrane region" description="Helical" evidence="6">
    <location>
        <begin position="276"/>
        <end position="294"/>
    </location>
</feature>
<evidence type="ECO:0000256" key="5">
    <source>
        <dbReference type="ARBA" id="ARBA00023136"/>
    </source>
</evidence>
<reference evidence="7 8" key="1">
    <citation type="submission" date="2024-09" db="EMBL/GenBank/DDBJ databases">
        <authorList>
            <person name="Sun Q."/>
            <person name="Mori K."/>
        </authorList>
    </citation>
    <scope>NUCLEOTIDE SEQUENCE [LARGE SCALE GENOMIC DNA]</scope>
    <source>
        <strain evidence="7 8">KCTC 22789</strain>
    </source>
</reference>
<proteinExistence type="inferred from homology"/>
<dbReference type="Pfam" id="PF01594">
    <property type="entry name" value="AI-2E_transport"/>
    <property type="match status" value="1"/>
</dbReference>
<dbReference type="PANTHER" id="PTHR21716">
    <property type="entry name" value="TRANSMEMBRANE PROTEIN"/>
    <property type="match status" value="1"/>
</dbReference>
<gene>
    <name evidence="7" type="ORF">ACFFII_01840</name>
</gene>
<feature type="transmembrane region" description="Helical" evidence="6">
    <location>
        <begin position="314"/>
        <end position="343"/>
    </location>
</feature>
<accession>A0ABV6HZV4</accession>
<organism evidence="7 8">
    <name type="scientific">Paracoccus niistensis</name>
    <dbReference type="NCBI Taxonomy" id="632935"/>
    <lineage>
        <taxon>Bacteria</taxon>
        <taxon>Pseudomonadati</taxon>
        <taxon>Pseudomonadota</taxon>
        <taxon>Alphaproteobacteria</taxon>
        <taxon>Rhodobacterales</taxon>
        <taxon>Paracoccaceae</taxon>
        <taxon>Paracoccus</taxon>
    </lineage>
</organism>
<feature type="transmembrane region" description="Helical" evidence="6">
    <location>
        <begin position="9"/>
        <end position="27"/>
    </location>
</feature>
<feature type="transmembrane region" description="Helical" evidence="6">
    <location>
        <begin position="216"/>
        <end position="241"/>
    </location>
</feature>
<dbReference type="Proteomes" id="UP001589799">
    <property type="component" value="Unassembled WGS sequence"/>
</dbReference>
<name>A0ABV6HZV4_9RHOB</name>
<dbReference type="EMBL" id="JBHLWE010000005">
    <property type="protein sequence ID" value="MFC0339504.1"/>
    <property type="molecule type" value="Genomic_DNA"/>
</dbReference>
<protein>
    <submittedName>
        <fullName evidence="7">AI-2E family transporter</fullName>
    </submittedName>
</protein>
<evidence type="ECO:0000256" key="2">
    <source>
        <dbReference type="ARBA" id="ARBA00009773"/>
    </source>
</evidence>
<comment type="subcellular location">
    <subcellularLocation>
        <location evidence="1">Membrane</location>
        <topology evidence="1">Multi-pass membrane protein</topology>
    </subcellularLocation>
</comment>